<dbReference type="SUPFAM" id="SSF160443">
    <property type="entry name" value="SMR domain-like"/>
    <property type="match status" value="1"/>
</dbReference>
<dbReference type="AlphaFoldDB" id="A0A540MC43"/>
<comment type="caution">
    <text evidence="2">The sequence shown here is derived from an EMBL/GenBank/DDBJ whole genome shotgun (WGS) entry which is preliminary data.</text>
</comment>
<keyword evidence="3" id="KW-1185">Reference proteome</keyword>
<dbReference type="PROSITE" id="PS50828">
    <property type="entry name" value="SMR"/>
    <property type="match status" value="1"/>
</dbReference>
<evidence type="ECO:0000259" key="1">
    <source>
        <dbReference type="PROSITE" id="PS50828"/>
    </source>
</evidence>
<proteinExistence type="predicted"/>
<evidence type="ECO:0000313" key="2">
    <source>
        <dbReference type="EMBL" id="TQD96313.1"/>
    </source>
</evidence>
<evidence type="ECO:0000313" key="3">
    <source>
        <dbReference type="Proteomes" id="UP000315295"/>
    </source>
</evidence>
<sequence>MYKRVQTTRSCDLDFSSVWFWNSSWRLLSSSLQEISKEAASVSPNFCTKEGGWRGGLTWGSRSGRCGAGGIGAARGRRFLGRDGGGSGGPKDLQFGLQFVAYDHGNAARLESVRCSIEELNGVLNGDEGMVVKELVGSTVLEELMVWASLEAKLDLHGLHLGSLYLIMLEWFEAMRHKFDCGECVIPTEVVVYGLGKHNSVRGEPLVKVLVKVMMQEVR</sequence>
<dbReference type="EMBL" id="VIEB01000294">
    <property type="protein sequence ID" value="TQD96313.1"/>
    <property type="molecule type" value="Genomic_DNA"/>
</dbReference>
<name>A0A540MC43_MALBA</name>
<organism evidence="2 3">
    <name type="scientific">Malus baccata</name>
    <name type="common">Siberian crab apple</name>
    <name type="synonym">Pyrus baccata</name>
    <dbReference type="NCBI Taxonomy" id="106549"/>
    <lineage>
        <taxon>Eukaryota</taxon>
        <taxon>Viridiplantae</taxon>
        <taxon>Streptophyta</taxon>
        <taxon>Embryophyta</taxon>
        <taxon>Tracheophyta</taxon>
        <taxon>Spermatophyta</taxon>
        <taxon>Magnoliopsida</taxon>
        <taxon>eudicotyledons</taxon>
        <taxon>Gunneridae</taxon>
        <taxon>Pentapetalae</taxon>
        <taxon>rosids</taxon>
        <taxon>fabids</taxon>
        <taxon>Rosales</taxon>
        <taxon>Rosaceae</taxon>
        <taxon>Amygdaloideae</taxon>
        <taxon>Maleae</taxon>
        <taxon>Malus</taxon>
    </lineage>
</organism>
<accession>A0A540MC43</accession>
<feature type="domain" description="Smr" evidence="1">
    <location>
        <begin position="154"/>
        <end position="219"/>
    </location>
</feature>
<dbReference type="InterPro" id="IPR036063">
    <property type="entry name" value="Smr_dom_sf"/>
</dbReference>
<dbReference type="STRING" id="106549.A0A540MC43"/>
<protein>
    <recommendedName>
        <fullName evidence="1">Smr domain-containing protein</fullName>
    </recommendedName>
</protein>
<gene>
    <name evidence="2" type="ORF">C1H46_018079</name>
</gene>
<reference evidence="2 3" key="1">
    <citation type="journal article" date="2019" name="G3 (Bethesda)">
        <title>Sequencing of a Wild Apple (Malus baccata) Genome Unravels the Differences Between Cultivated and Wild Apple Species Regarding Disease Resistance and Cold Tolerance.</title>
        <authorList>
            <person name="Chen X."/>
        </authorList>
    </citation>
    <scope>NUCLEOTIDE SEQUENCE [LARGE SCALE GENOMIC DNA]</scope>
    <source>
        <strain evidence="3">cv. Shandingzi</strain>
        <tissue evidence="2">Leaves</tissue>
    </source>
</reference>
<dbReference type="InterPro" id="IPR002625">
    <property type="entry name" value="Smr_dom"/>
</dbReference>
<dbReference type="Proteomes" id="UP000315295">
    <property type="component" value="Unassembled WGS sequence"/>
</dbReference>